<dbReference type="CDD" id="cd02966">
    <property type="entry name" value="TlpA_like_family"/>
    <property type="match status" value="1"/>
</dbReference>
<comment type="caution">
    <text evidence="3">The sequence shown here is derived from an EMBL/GenBank/DDBJ whole genome shotgun (WGS) entry which is preliminary data.</text>
</comment>
<dbReference type="InterPro" id="IPR013766">
    <property type="entry name" value="Thioredoxin_domain"/>
</dbReference>
<protein>
    <submittedName>
        <fullName evidence="3">Redoxin domain-containing protein</fullName>
    </submittedName>
</protein>
<dbReference type="InterPro" id="IPR050553">
    <property type="entry name" value="Thioredoxin_ResA/DsbE_sf"/>
</dbReference>
<evidence type="ECO:0000313" key="4">
    <source>
        <dbReference type="Proteomes" id="UP001597541"/>
    </source>
</evidence>
<dbReference type="PROSITE" id="PS51352">
    <property type="entry name" value="THIOREDOXIN_2"/>
    <property type="match status" value="1"/>
</dbReference>
<dbReference type="Gene3D" id="3.40.30.10">
    <property type="entry name" value="Glutaredoxin"/>
    <property type="match status" value="1"/>
</dbReference>
<accession>A0ABW5PFC4</accession>
<gene>
    <name evidence="3" type="ORF">ACFSUF_12460</name>
</gene>
<feature type="domain" description="Thioredoxin" evidence="2">
    <location>
        <begin position="38"/>
        <end position="177"/>
    </location>
</feature>
<evidence type="ECO:0000313" key="3">
    <source>
        <dbReference type="EMBL" id="MFD2613235.1"/>
    </source>
</evidence>
<dbReference type="SUPFAM" id="SSF52833">
    <property type="entry name" value="Thioredoxin-like"/>
    <property type="match status" value="1"/>
</dbReference>
<evidence type="ECO:0000259" key="2">
    <source>
        <dbReference type="PROSITE" id="PS51352"/>
    </source>
</evidence>
<dbReference type="InterPro" id="IPR036249">
    <property type="entry name" value="Thioredoxin-like_sf"/>
</dbReference>
<dbReference type="Proteomes" id="UP001597541">
    <property type="component" value="Unassembled WGS sequence"/>
</dbReference>
<evidence type="ECO:0000256" key="1">
    <source>
        <dbReference type="ARBA" id="ARBA00023157"/>
    </source>
</evidence>
<reference evidence="4" key="1">
    <citation type="journal article" date="2019" name="Int. J. Syst. Evol. Microbiol.">
        <title>The Global Catalogue of Microorganisms (GCM) 10K type strain sequencing project: providing services to taxonomists for standard genome sequencing and annotation.</title>
        <authorList>
            <consortium name="The Broad Institute Genomics Platform"/>
            <consortium name="The Broad Institute Genome Sequencing Center for Infectious Disease"/>
            <person name="Wu L."/>
            <person name="Ma J."/>
        </authorList>
    </citation>
    <scope>NUCLEOTIDE SEQUENCE [LARGE SCALE GENOMIC DNA]</scope>
    <source>
        <strain evidence="4">KCTC 3950</strain>
    </source>
</reference>
<dbReference type="PANTHER" id="PTHR42852:SF1">
    <property type="entry name" value="THIOREDOXIN-LIKE PROTEIN YNEN"/>
    <property type="match status" value="1"/>
</dbReference>
<keyword evidence="1" id="KW-1015">Disulfide bond</keyword>
<keyword evidence="4" id="KW-1185">Reference proteome</keyword>
<name>A0ABW5PFC4_9BACL</name>
<proteinExistence type="predicted"/>
<dbReference type="Pfam" id="PF00578">
    <property type="entry name" value="AhpC-TSA"/>
    <property type="match status" value="1"/>
</dbReference>
<dbReference type="RefSeq" id="WP_377603237.1">
    <property type="nucleotide sequence ID" value="NZ_JBHUME010000008.1"/>
</dbReference>
<dbReference type="InterPro" id="IPR000866">
    <property type="entry name" value="AhpC/TSA"/>
</dbReference>
<dbReference type="PANTHER" id="PTHR42852">
    <property type="entry name" value="THIOL:DISULFIDE INTERCHANGE PROTEIN DSBE"/>
    <property type="match status" value="1"/>
</dbReference>
<dbReference type="PROSITE" id="PS00194">
    <property type="entry name" value="THIOREDOXIN_1"/>
    <property type="match status" value="1"/>
</dbReference>
<organism evidence="3 4">
    <name type="scientific">Paenibacillus gansuensis</name>
    <dbReference type="NCBI Taxonomy" id="306542"/>
    <lineage>
        <taxon>Bacteria</taxon>
        <taxon>Bacillati</taxon>
        <taxon>Bacillota</taxon>
        <taxon>Bacilli</taxon>
        <taxon>Bacillales</taxon>
        <taxon>Paenibacillaceae</taxon>
        <taxon>Paenibacillus</taxon>
    </lineage>
</organism>
<dbReference type="EMBL" id="JBHUME010000008">
    <property type="protein sequence ID" value="MFD2613235.1"/>
    <property type="molecule type" value="Genomic_DNA"/>
</dbReference>
<dbReference type="InterPro" id="IPR017937">
    <property type="entry name" value="Thioredoxin_CS"/>
</dbReference>
<sequence>MNYRKWIVITAAFIVAGLIGYQFNASKEASAVTMEQAPKKNHMAPSFSLKSMDGGSYQVGGTRDKMLLLNFWASWCGPCKEEAPELKAFYDQNQDRLDVYAVNSTMSDKQEDAVAFVKQYGFTFPSFLDPQGKVSDLYSIMAFPTSYLIDQEGIIREVIYGAVDPKELKKQISRWSR</sequence>